<evidence type="ECO:0000256" key="15">
    <source>
        <dbReference type="ARBA" id="ARBA00023180"/>
    </source>
</evidence>
<dbReference type="Pfam" id="PF13947">
    <property type="entry name" value="GUB_WAK_bind"/>
    <property type="match status" value="1"/>
</dbReference>
<dbReference type="InterPro" id="IPR045874">
    <property type="entry name" value="LRK10/LRL21-25-like"/>
</dbReference>
<dbReference type="InterPro" id="IPR032872">
    <property type="entry name" value="WAK_assoc_C"/>
</dbReference>
<comment type="catalytic activity">
    <reaction evidence="17">
        <text>L-seryl-[protein] + ATP = O-phospho-L-seryl-[protein] + ADP + H(+)</text>
        <dbReference type="Rhea" id="RHEA:17989"/>
        <dbReference type="Rhea" id="RHEA-COMP:9863"/>
        <dbReference type="Rhea" id="RHEA-COMP:11604"/>
        <dbReference type="ChEBI" id="CHEBI:15378"/>
        <dbReference type="ChEBI" id="CHEBI:29999"/>
        <dbReference type="ChEBI" id="CHEBI:30616"/>
        <dbReference type="ChEBI" id="CHEBI:83421"/>
        <dbReference type="ChEBI" id="CHEBI:456216"/>
        <dbReference type="EC" id="2.7.11.1"/>
    </reaction>
</comment>
<comment type="subcellular location">
    <subcellularLocation>
        <location evidence="1">Membrane</location>
        <topology evidence="1">Single-pass type I membrane protein</topology>
    </subcellularLocation>
</comment>
<name>A0A8B8KHM0_ABRPR</name>
<evidence type="ECO:0000313" key="23">
    <source>
        <dbReference type="RefSeq" id="XP_027342738.1"/>
    </source>
</evidence>
<dbReference type="InterPro" id="IPR008271">
    <property type="entry name" value="Ser/Thr_kinase_AS"/>
</dbReference>
<keyword evidence="7 20" id="KW-0732">Signal</keyword>
<gene>
    <name evidence="23" type="primary">LOC113855333</name>
</gene>
<evidence type="ECO:0000256" key="4">
    <source>
        <dbReference type="ARBA" id="ARBA00022536"/>
    </source>
</evidence>
<evidence type="ECO:0000256" key="19">
    <source>
        <dbReference type="SAM" id="Phobius"/>
    </source>
</evidence>
<dbReference type="SMART" id="SM00220">
    <property type="entry name" value="S_TKc"/>
    <property type="match status" value="1"/>
</dbReference>
<keyword evidence="8 18" id="KW-0547">Nucleotide-binding</keyword>
<dbReference type="SUPFAM" id="SSF56112">
    <property type="entry name" value="Protein kinase-like (PK-like)"/>
    <property type="match status" value="1"/>
</dbReference>
<evidence type="ECO:0000256" key="8">
    <source>
        <dbReference type="ARBA" id="ARBA00022741"/>
    </source>
</evidence>
<reference evidence="23" key="2">
    <citation type="submission" date="2025-08" db="UniProtKB">
        <authorList>
            <consortium name="RefSeq"/>
        </authorList>
    </citation>
    <scope>IDENTIFICATION</scope>
    <source>
        <tissue evidence="23">Young leaves</tissue>
    </source>
</reference>
<keyword evidence="10 18" id="KW-0067">ATP-binding</keyword>
<keyword evidence="6 19" id="KW-0812">Transmembrane</keyword>
<feature type="chain" id="PRO_5034326779" description="non-specific serine/threonine protein kinase" evidence="20">
    <location>
        <begin position="24"/>
        <end position="633"/>
    </location>
</feature>
<evidence type="ECO:0000256" key="10">
    <source>
        <dbReference type="ARBA" id="ARBA00022840"/>
    </source>
</evidence>
<dbReference type="AlphaFoldDB" id="A0A8B8KHM0"/>
<evidence type="ECO:0000313" key="22">
    <source>
        <dbReference type="Proteomes" id="UP000694853"/>
    </source>
</evidence>
<evidence type="ECO:0000256" key="7">
    <source>
        <dbReference type="ARBA" id="ARBA00022729"/>
    </source>
</evidence>
<dbReference type="FunFam" id="1.10.510.10:FF:000590">
    <property type="entry name" value="PR5-like receptor kinase"/>
    <property type="match status" value="1"/>
</dbReference>
<dbReference type="CDD" id="cd14066">
    <property type="entry name" value="STKc_IRAK"/>
    <property type="match status" value="1"/>
</dbReference>
<feature type="transmembrane region" description="Helical" evidence="19">
    <location>
        <begin position="261"/>
        <end position="282"/>
    </location>
</feature>
<evidence type="ECO:0000256" key="6">
    <source>
        <dbReference type="ARBA" id="ARBA00022692"/>
    </source>
</evidence>
<evidence type="ECO:0000256" key="13">
    <source>
        <dbReference type="ARBA" id="ARBA00023157"/>
    </source>
</evidence>
<keyword evidence="22" id="KW-1185">Reference proteome</keyword>
<dbReference type="InterPro" id="IPR001245">
    <property type="entry name" value="Ser-Thr/Tyr_kinase_cat_dom"/>
</dbReference>
<evidence type="ECO:0000256" key="16">
    <source>
        <dbReference type="ARBA" id="ARBA00047899"/>
    </source>
</evidence>
<evidence type="ECO:0000256" key="14">
    <source>
        <dbReference type="ARBA" id="ARBA00023170"/>
    </source>
</evidence>
<evidence type="ECO:0000256" key="3">
    <source>
        <dbReference type="ARBA" id="ARBA00022527"/>
    </source>
</evidence>
<dbReference type="Gene3D" id="1.10.510.10">
    <property type="entry name" value="Transferase(Phosphotransferase) domain 1"/>
    <property type="match status" value="1"/>
</dbReference>
<dbReference type="KEGG" id="aprc:113855333"/>
<keyword evidence="12 19" id="KW-0472">Membrane</keyword>
<dbReference type="InterPro" id="IPR011009">
    <property type="entry name" value="Kinase-like_dom_sf"/>
</dbReference>
<dbReference type="GO" id="GO:0004674">
    <property type="term" value="F:protein serine/threonine kinase activity"/>
    <property type="evidence" value="ECO:0007669"/>
    <property type="project" value="UniProtKB-KW"/>
</dbReference>
<sequence>MFKLAFICFVAPLFLLFTNTSSSHNTSSSTNCPTYHCKNGPNISYPFWLSQGSPPDQYCGYPEFGLICSDHGDPIFSPPPGYYYYVKNVDYGKHSLNLVDFDTANQTCPRALHKVPLGNLPLSQSSLNLNLGFYYNCTSYPSGVPSIKCLSFGVKESFVFVMGNETKGFDWLENCEANVMVTVMKDQITSDNGLMHQFAGAISEGFVLEWRTSSNCVECEASNGLCGYSNTRKEVLCFCNDGTTRSNKCDAGGSSTGLSRLIIGLVAGGIGALLICILLCIFRRQLSPFVSKIWTTRKIDKDIEAFIRNNGPLAIKRYSYSEIKKMTNFFKSKLGQGGYGQVYKGNLNNNSLVAVKVLTASKGNGEEFINEVISISRTSHVNIVKLLGFCLEGKKKALIYEFMPNGSLEKFIHNKSFETNPPLSWERLHRIAEGIAKGLEYLHKGCNTRILHFDIKPSNILLDKNFCPKISDFGLAKLCSKTHSIISLCDARGTIGYIAPEVWNRNFGGVSHKSDVYSYGMMILEVVGGRQNVSIEASHSSETYFPHWIYKHIEVGSNLPWHDGMTTEENEICKKMIMVGLWCIQTIPSDRPPMSRVVEMLEGSIDQFQIPPKPFVFSPMITEVDICTTSNFD</sequence>
<evidence type="ECO:0000256" key="18">
    <source>
        <dbReference type="PROSITE-ProRule" id="PRU10141"/>
    </source>
</evidence>
<evidence type="ECO:0000256" key="2">
    <source>
        <dbReference type="ARBA" id="ARBA00012513"/>
    </source>
</evidence>
<dbReference type="GeneID" id="113855333"/>
<dbReference type="GO" id="GO:0016020">
    <property type="term" value="C:membrane"/>
    <property type="evidence" value="ECO:0007669"/>
    <property type="project" value="UniProtKB-SubCell"/>
</dbReference>
<dbReference type="RefSeq" id="XP_027342738.1">
    <property type="nucleotide sequence ID" value="XM_027486937.1"/>
</dbReference>
<proteinExistence type="predicted"/>
<dbReference type="GO" id="GO:0005524">
    <property type="term" value="F:ATP binding"/>
    <property type="evidence" value="ECO:0007669"/>
    <property type="project" value="UniProtKB-UniRule"/>
</dbReference>
<dbReference type="GO" id="GO:0030247">
    <property type="term" value="F:polysaccharide binding"/>
    <property type="evidence" value="ECO:0007669"/>
    <property type="project" value="InterPro"/>
</dbReference>
<dbReference type="InterPro" id="IPR025287">
    <property type="entry name" value="WAK_GUB"/>
</dbReference>
<feature type="binding site" evidence="18">
    <location>
        <position position="356"/>
    </location>
    <ligand>
        <name>ATP</name>
        <dbReference type="ChEBI" id="CHEBI:30616"/>
    </ligand>
</feature>
<keyword evidence="3" id="KW-0723">Serine/threonine-protein kinase</keyword>
<organism evidence="22 23">
    <name type="scientific">Abrus precatorius</name>
    <name type="common">Indian licorice</name>
    <name type="synonym">Glycine abrus</name>
    <dbReference type="NCBI Taxonomy" id="3816"/>
    <lineage>
        <taxon>Eukaryota</taxon>
        <taxon>Viridiplantae</taxon>
        <taxon>Streptophyta</taxon>
        <taxon>Embryophyta</taxon>
        <taxon>Tracheophyta</taxon>
        <taxon>Spermatophyta</taxon>
        <taxon>Magnoliopsida</taxon>
        <taxon>eudicotyledons</taxon>
        <taxon>Gunneridae</taxon>
        <taxon>Pentapetalae</taxon>
        <taxon>rosids</taxon>
        <taxon>fabids</taxon>
        <taxon>Fabales</taxon>
        <taxon>Fabaceae</taxon>
        <taxon>Papilionoideae</taxon>
        <taxon>50 kb inversion clade</taxon>
        <taxon>NPAAA clade</taxon>
        <taxon>indigoferoid/millettioid clade</taxon>
        <taxon>Abreae</taxon>
        <taxon>Abrus</taxon>
    </lineage>
</organism>
<keyword evidence="5" id="KW-0808">Transferase</keyword>
<keyword evidence="15" id="KW-0325">Glycoprotein</keyword>
<keyword evidence="9" id="KW-0418">Kinase</keyword>
<dbReference type="Pfam" id="PF07714">
    <property type="entry name" value="PK_Tyr_Ser-Thr"/>
    <property type="match status" value="1"/>
</dbReference>
<accession>A0A8B8KHM0</accession>
<protein>
    <recommendedName>
        <fullName evidence="2">non-specific serine/threonine protein kinase</fullName>
        <ecNumber evidence="2">2.7.11.1</ecNumber>
    </recommendedName>
</protein>
<dbReference type="Pfam" id="PF14380">
    <property type="entry name" value="WAK_assoc"/>
    <property type="match status" value="1"/>
</dbReference>
<dbReference type="Gene3D" id="3.30.200.20">
    <property type="entry name" value="Phosphorylase Kinase, domain 1"/>
    <property type="match status" value="1"/>
</dbReference>
<dbReference type="PROSITE" id="PS00107">
    <property type="entry name" value="PROTEIN_KINASE_ATP"/>
    <property type="match status" value="1"/>
</dbReference>
<evidence type="ECO:0000259" key="21">
    <source>
        <dbReference type="PROSITE" id="PS50011"/>
    </source>
</evidence>
<dbReference type="InterPro" id="IPR017441">
    <property type="entry name" value="Protein_kinase_ATP_BS"/>
</dbReference>
<dbReference type="PROSITE" id="PS50011">
    <property type="entry name" value="PROTEIN_KINASE_DOM"/>
    <property type="match status" value="1"/>
</dbReference>
<keyword evidence="11 19" id="KW-1133">Transmembrane helix</keyword>
<dbReference type="PROSITE" id="PS00108">
    <property type="entry name" value="PROTEIN_KINASE_ST"/>
    <property type="match status" value="1"/>
</dbReference>
<dbReference type="InterPro" id="IPR000719">
    <property type="entry name" value="Prot_kinase_dom"/>
</dbReference>
<reference evidence="22" key="1">
    <citation type="journal article" date="2019" name="Toxins">
        <title>Detection of Abrin-Like and Prepropulchellin-Like Toxin Genes and Transcripts Using Whole Genome Sequencing and Full-Length Transcript Sequencing of Abrus precatorius.</title>
        <authorList>
            <person name="Hovde B.T."/>
            <person name="Daligault H.E."/>
            <person name="Hanschen E.R."/>
            <person name="Kunde Y.A."/>
            <person name="Johnson M.B."/>
            <person name="Starkenburg S.R."/>
            <person name="Johnson S.L."/>
        </authorList>
    </citation>
    <scope>NUCLEOTIDE SEQUENCE [LARGE SCALE GENOMIC DNA]</scope>
</reference>
<dbReference type="FunFam" id="3.30.200.20:FF:000059">
    <property type="entry name" value="S-receptor-like serine/threonine-protein kinase"/>
    <property type="match status" value="1"/>
</dbReference>
<evidence type="ECO:0000256" key="5">
    <source>
        <dbReference type="ARBA" id="ARBA00022679"/>
    </source>
</evidence>
<evidence type="ECO:0000256" key="11">
    <source>
        <dbReference type="ARBA" id="ARBA00022989"/>
    </source>
</evidence>
<evidence type="ECO:0000256" key="17">
    <source>
        <dbReference type="ARBA" id="ARBA00048679"/>
    </source>
</evidence>
<evidence type="ECO:0000256" key="12">
    <source>
        <dbReference type="ARBA" id="ARBA00023136"/>
    </source>
</evidence>
<dbReference type="EC" id="2.7.11.1" evidence="2"/>
<evidence type="ECO:0000256" key="1">
    <source>
        <dbReference type="ARBA" id="ARBA00004479"/>
    </source>
</evidence>
<keyword evidence="13" id="KW-1015">Disulfide bond</keyword>
<comment type="catalytic activity">
    <reaction evidence="16">
        <text>L-threonyl-[protein] + ATP = O-phospho-L-threonyl-[protein] + ADP + H(+)</text>
        <dbReference type="Rhea" id="RHEA:46608"/>
        <dbReference type="Rhea" id="RHEA-COMP:11060"/>
        <dbReference type="Rhea" id="RHEA-COMP:11605"/>
        <dbReference type="ChEBI" id="CHEBI:15378"/>
        <dbReference type="ChEBI" id="CHEBI:30013"/>
        <dbReference type="ChEBI" id="CHEBI:30616"/>
        <dbReference type="ChEBI" id="CHEBI:61977"/>
        <dbReference type="ChEBI" id="CHEBI:456216"/>
        <dbReference type="EC" id="2.7.11.1"/>
    </reaction>
</comment>
<evidence type="ECO:0000256" key="20">
    <source>
        <dbReference type="SAM" id="SignalP"/>
    </source>
</evidence>
<keyword evidence="4" id="KW-0245">EGF-like domain</keyword>
<dbReference type="PANTHER" id="PTHR27009">
    <property type="entry name" value="RUST RESISTANCE KINASE LR10-RELATED"/>
    <property type="match status" value="1"/>
</dbReference>
<dbReference type="Proteomes" id="UP000694853">
    <property type="component" value="Unplaced"/>
</dbReference>
<keyword evidence="14" id="KW-0675">Receptor</keyword>
<feature type="signal peptide" evidence="20">
    <location>
        <begin position="1"/>
        <end position="23"/>
    </location>
</feature>
<feature type="domain" description="Protein kinase" evidence="21">
    <location>
        <begin position="328"/>
        <end position="616"/>
    </location>
</feature>
<dbReference type="OrthoDB" id="4062651at2759"/>
<evidence type="ECO:0000256" key="9">
    <source>
        <dbReference type="ARBA" id="ARBA00022777"/>
    </source>
</evidence>